<dbReference type="InterPro" id="IPR003609">
    <property type="entry name" value="Pan_app"/>
</dbReference>
<dbReference type="STRING" id="759272.G0S7E3"/>
<evidence type="ECO:0000259" key="3">
    <source>
        <dbReference type="Pfam" id="PF00024"/>
    </source>
</evidence>
<evidence type="ECO:0000313" key="5">
    <source>
        <dbReference type="Proteomes" id="UP000008066"/>
    </source>
</evidence>
<dbReference type="OrthoDB" id="3943216at2759"/>
<dbReference type="AlphaFoldDB" id="G0S7E3"/>
<dbReference type="eggNOG" id="ENOG502R3D2">
    <property type="taxonomic scope" value="Eukaryota"/>
</dbReference>
<evidence type="ECO:0000256" key="2">
    <source>
        <dbReference type="SAM" id="Phobius"/>
    </source>
</evidence>
<proteinExistence type="predicted"/>
<organism evidence="5">
    <name type="scientific">Chaetomium thermophilum (strain DSM 1495 / CBS 144.50 / IMI 039719)</name>
    <name type="common">Thermochaetoides thermophila</name>
    <dbReference type="NCBI Taxonomy" id="759272"/>
    <lineage>
        <taxon>Eukaryota</taxon>
        <taxon>Fungi</taxon>
        <taxon>Dikarya</taxon>
        <taxon>Ascomycota</taxon>
        <taxon>Pezizomycotina</taxon>
        <taxon>Sordariomycetes</taxon>
        <taxon>Sordariomycetidae</taxon>
        <taxon>Sordariales</taxon>
        <taxon>Chaetomiaceae</taxon>
        <taxon>Thermochaetoides</taxon>
    </lineage>
</organism>
<dbReference type="CDD" id="cd12087">
    <property type="entry name" value="TM_EGFR-like"/>
    <property type="match status" value="1"/>
</dbReference>
<protein>
    <recommendedName>
        <fullName evidence="3">Apple domain-containing protein</fullName>
    </recommendedName>
</protein>
<dbReference type="EMBL" id="GL988041">
    <property type="protein sequence ID" value="EGS21787.1"/>
    <property type="molecule type" value="Genomic_DNA"/>
</dbReference>
<feature type="transmembrane region" description="Helical" evidence="2">
    <location>
        <begin position="172"/>
        <end position="196"/>
    </location>
</feature>
<feature type="region of interest" description="Disordered" evidence="1">
    <location>
        <begin position="108"/>
        <end position="169"/>
    </location>
</feature>
<dbReference type="GeneID" id="18257693"/>
<keyword evidence="5" id="KW-1185">Reference proteome</keyword>
<keyword evidence="2" id="KW-0472">Membrane</keyword>
<feature type="region of interest" description="Disordered" evidence="1">
    <location>
        <begin position="224"/>
        <end position="246"/>
    </location>
</feature>
<dbReference type="HOGENOM" id="CLU_831548_0_0_1"/>
<reference evidence="4 5" key="1">
    <citation type="journal article" date="2011" name="Cell">
        <title>Insight into structure and assembly of the nuclear pore complex by utilizing the genome of a eukaryotic thermophile.</title>
        <authorList>
            <person name="Amlacher S."/>
            <person name="Sarges P."/>
            <person name="Flemming D."/>
            <person name="van Noort V."/>
            <person name="Kunze R."/>
            <person name="Devos D.P."/>
            <person name="Arumugam M."/>
            <person name="Bork P."/>
            <person name="Hurt E."/>
        </authorList>
    </citation>
    <scope>NUCLEOTIDE SEQUENCE [LARGE SCALE GENOMIC DNA]</scope>
    <source>
        <strain evidence="5">DSM 1495 / CBS 144.50 / IMI 039719</strain>
    </source>
</reference>
<dbReference type="RefSeq" id="XP_006694083.1">
    <property type="nucleotide sequence ID" value="XM_006694020.1"/>
</dbReference>
<dbReference type="KEGG" id="cthr:CTHT_0036550"/>
<evidence type="ECO:0000313" key="4">
    <source>
        <dbReference type="EMBL" id="EGS21787.1"/>
    </source>
</evidence>
<feature type="compositionally biased region" description="Low complexity" evidence="1">
    <location>
        <begin position="109"/>
        <end position="120"/>
    </location>
</feature>
<feature type="domain" description="Apple" evidence="3">
    <location>
        <begin position="6"/>
        <end position="51"/>
    </location>
</feature>
<feature type="compositionally biased region" description="Gly residues" evidence="1">
    <location>
        <begin position="290"/>
        <end position="300"/>
    </location>
</feature>
<feature type="region of interest" description="Disordered" evidence="1">
    <location>
        <begin position="278"/>
        <end position="309"/>
    </location>
</feature>
<accession>G0S7E3</accession>
<name>G0S7E3_CHATD</name>
<sequence length="334" mass="34351">MVQNFAPTFQDCLNQCAATTGCAALSFDPSQEFGFKNCYLKTMVTNSSAVAADRRTDSAMAGGGMLPNLPANPGQPSSDPGVSIIPLPSSTVGSAAGNGVVFFTPPPGSSTGVSSTVEPSLSTADASVTQSPSTTALPSFFLPGPTLAPTSSSGTAVPETASPETRETSPSMAWIAAPVVGGIAAVALIAVTFIILKRWRRGHGKGKKSGGYQSPGFFTTWLPSSWTSSEDGNRRGNKRMTEISSGRKNGDALVSVRNSVAEFLTGRPMGMERLEDIEEGGRTGPNTSGAGTGAGAGTSSGGNQNSNMPIFVIKNGRKELRKSFNGLGQNEWTG</sequence>
<evidence type="ECO:0000256" key="1">
    <source>
        <dbReference type="SAM" id="MobiDB-lite"/>
    </source>
</evidence>
<dbReference type="Proteomes" id="UP000008066">
    <property type="component" value="Unassembled WGS sequence"/>
</dbReference>
<keyword evidence="2" id="KW-0812">Transmembrane</keyword>
<keyword evidence="2" id="KW-1133">Transmembrane helix</keyword>
<feature type="compositionally biased region" description="Polar residues" evidence="1">
    <location>
        <begin position="121"/>
        <end position="137"/>
    </location>
</feature>
<dbReference type="Gene3D" id="3.50.4.10">
    <property type="entry name" value="Hepatocyte Growth Factor"/>
    <property type="match status" value="1"/>
</dbReference>
<dbReference type="Pfam" id="PF00024">
    <property type="entry name" value="PAN_1"/>
    <property type="match status" value="1"/>
</dbReference>
<gene>
    <name evidence="4" type="ORF">CTHT_0036550</name>
</gene>